<dbReference type="Proteomes" id="UP000886998">
    <property type="component" value="Unassembled WGS sequence"/>
</dbReference>
<evidence type="ECO:0000256" key="1">
    <source>
        <dbReference type="SAM" id="MobiDB-lite"/>
    </source>
</evidence>
<organism evidence="2 3">
    <name type="scientific">Trichonephila inaurata madagascariensis</name>
    <dbReference type="NCBI Taxonomy" id="2747483"/>
    <lineage>
        <taxon>Eukaryota</taxon>
        <taxon>Metazoa</taxon>
        <taxon>Ecdysozoa</taxon>
        <taxon>Arthropoda</taxon>
        <taxon>Chelicerata</taxon>
        <taxon>Arachnida</taxon>
        <taxon>Araneae</taxon>
        <taxon>Araneomorphae</taxon>
        <taxon>Entelegynae</taxon>
        <taxon>Araneoidea</taxon>
        <taxon>Nephilidae</taxon>
        <taxon>Trichonephila</taxon>
        <taxon>Trichonephila inaurata</taxon>
    </lineage>
</organism>
<keyword evidence="3" id="KW-1185">Reference proteome</keyword>
<evidence type="ECO:0000313" key="2">
    <source>
        <dbReference type="EMBL" id="GFY76505.1"/>
    </source>
</evidence>
<comment type="caution">
    <text evidence="2">The sequence shown here is derived from an EMBL/GenBank/DDBJ whole genome shotgun (WGS) entry which is preliminary data.</text>
</comment>
<gene>
    <name evidence="2" type="primary">AVEN_241986_1</name>
    <name evidence="2" type="ORF">TNIN_195771</name>
</gene>
<sequence length="86" mass="9804">MHRSDMATSRSRKRSSETDSITSSMMSIGDDMEVPQFLFTTEDGVNELMRLEEADEPFIKKAVRVKLLSFSRNTPTIIKRFSLNAS</sequence>
<proteinExistence type="predicted"/>
<evidence type="ECO:0000313" key="3">
    <source>
        <dbReference type="Proteomes" id="UP000886998"/>
    </source>
</evidence>
<accession>A0A8X7CS46</accession>
<dbReference type="OrthoDB" id="10474074at2759"/>
<protein>
    <submittedName>
        <fullName evidence="2">Uncharacterized protein</fullName>
    </submittedName>
</protein>
<feature type="region of interest" description="Disordered" evidence="1">
    <location>
        <begin position="1"/>
        <end position="28"/>
    </location>
</feature>
<reference evidence="2" key="1">
    <citation type="submission" date="2020-08" db="EMBL/GenBank/DDBJ databases">
        <title>Multicomponent nature underlies the extraordinary mechanical properties of spider dragline silk.</title>
        <authorList>
            <person name="Kono N."/>
            <person name="Nakamura H."/>
            <person name="Mori M."/>
            <person name="Yoshida Y."/>
            <person name="Ohtoshi R."/>
            <person name="Malay A.D."/>
            <person name="Moran D.A.P."/>
            <person name="Tomita M."/>
            <person name="Numata K."/>
            <person name="Arakawa K."/>
        </authorList>
    </citation>
    <scope>NUCLEOTIDE SEQUENCE</scope>
</reference>
<dbReference type="EMBL" id="BMAV01021979">
    <property type="protein sequence ID" value="GFY76505.1"/>
    <property type="molecule type" value="Genomic_DNA"/>
</dbReference>
<name>A0A8X7CS46_9ARAC</name>
<dbReference type="AlphaFoldDB" id="A0A8X7CS46"/>